<dbReference type="GO" id="GO:0005634">
    <property type="term" value="C:nucleus"/>
    <property type="evidence" value="ECO:0007669"/>
    <property type="project" value="UniProtKB-SubCell"/>
</dbReference>
<evidence type="ECO:0000313" key="5">
    <source>
        <dbReference type="EMBL" id="WFD28682.1"/>
    </source>
</evidence>
<dbReference type="Pfam" id="PF05997">
    <property type="entry name" value="Nop52"/>
    <property type="match status" value="1"/>
</dbReference>
<evidence type="ECO:0000256" key="2">
    <source>
        <dbReference type="ARBA" id="ARBA00006374"/>
    </source>
</evidence>
<accession>A0AAF0EUH1</accession>
<dbReference type="PANTHER" id="PTHR13026">
    <property type="entry name" value="NNP-1 PROTEIN NOVEL NUCLEAR PROTEIN 1 NOP52"/>
    <property type="match status" value="1"/>
</dbReference>
<keyword evidence="4" id="KW-0539">Nucleus</keyword>
<evidence type="ECO:0000313" key="6">
    <source>
        <dbReference type="Proteomes" id="UP001213623"/>
    </source>
</evidence>
<gene>
    <name evidence="5" type="ORF">MNAN1_003695</name>
</gene>
<protein>
    <recommendedName>
        <fullName evidence="7">Nop52-domain-containing protein</fullName>
    </recommendedName>
</protein>
<sequence>MGKRRSQPTEPVEPEIPLGKYLASTDRAIRSLAAFVLKSAEQTGLSLERSELSKLWKGIFYCFWMSDKPLVQQQLAKELSDLVLMIAGIKEDATGERLERVPSKVDETARALAALDFFQGFWLTMQTEWHGVDKFRIDKYYMLMRRFLYAGHRLLVLHAYSDDLVRRFNEILRGTEGPLSSNNVRVPDSITYHLCDIYLDELEHSLSSLVDTDATVPILELLTPFMELAATSQSKRMYDRVTNHVLMPFLNECEKRANQTLPDRKRRKVASEAEDDASRYDHIFSHVQIEPTEDEEDEDNTMTSLYKRAWQCIVAKASGSDTYAPSRRKLYDLWKAAQERDVA</sequence>
<keyword evidence="6" id="KW-1185">Reference proteome</keyword>
<reference evidence="5" key="1">
    <citation type="submission" date="2023-03" db="EMBL/GenBank/DDBJ databases">
        <title>Mating type loci evolution in Malassezia.</title>
        <authorList>
            <person name="Coelho M.A."/>
        </authorList>
    </citation>
    <scope>NUCLEOTIDE SEQUENCE</scope>
    <source>
        <strain evidence="5">CBS 9557</strain>
    </source>
</reference>
<evidence type="ECO:0000256" key="3">
    <source>
        <dbReference type="ARBA" id="ARBA00022552"/>
    </source>
</evidence>
<dbReference type="InterPro" id="IPR010301">
    <property type="entry name" value="RRP1"/>
</dbReference>
<keyword evidence="3" id="KW-0698">rRNA processing</keyword>
<proteinExistence type="inferred from homology"/>
<evidence type="ECO:0000256" key="4">
    <source>
        <dbReference type="ARBA" id="ARBA00023242"/>
    </source>
</evidence>
<name>A0AAF0EUH1_9BASI</name>
<comment type="similarity">
    <text evidence="2">Belongs to the RRP1 family.</text>
</comment>
<evidence type="ECO:0008006" key="7">
    <source>
        <dbReference type="Google" id="ProtNLM"/>
    </source>
</evidence>
<evidence type="ECO:0000256" key="1">
    <source>
        <dbReference type="ARBA" id="ARBA00004123"/>
    </source>
</evidence>
<dbReference type="GO" id="GO:0030688">
    <property type="term" value="C:preribosome, small subunit precursor"/>
    <property type="evidence" value="ECO:0007669"/>
    <property type="project" value="InterPro"/>
</dbReference>
<dbReference type="AlphaFoldDB" id="A0AAF0EUH1"/>
<comment type="subcellular location">
    <subcellularLocation>
        <location evidence="1">Nucleus</location>
    </subcellularLocation>
</comment>
<organism evidence="5 6">
    <name type="scientific">Malassezia nana</name>
    <dbReference type="NCBI Taxonomy" id="180528"/>
    <lineage>
        <taxon>Eukaryota</taxon>
        <taxon>Fungi</taxon>
        <taxon>Dikarya</taxon>
        <taxon>Basidiomycota</taxon>
        <taxon>Ustilaginomycotina</taxon>
        <taxon>Malasseziomycetes</taxon>
        <taxon>Malasseziales</taxon>
        <taxon>Malasseziaceae</taxon>
        <taxon>Malassezia</taxon>
    </lineage>
</organism>
<dbReference type="PANTHER" id="PTHR13026:SF0">
    <property type="entry name" value="RIBOSOMAL RNA PROCESSING 1B"/>
    <property type="match status" value="1"/>
</dbReference>
<dbReference type="GO" id="GO:0006364">
    <property type="term" value="P:rRNA processing"/>
    <property type="evidence" value="ECO:0007669"/>
    <property type="project" value="UniProtKB-KW"/>
</dbReference>
<dbReference type="EMBL" id="CP119898">
    <property type="protein sequence ID" value="WFD28682.1"/>
    <property type="molecule type" value="Genomic_DNA"/>
</dbReference>
<dbReference type="Proteomes" id="UP001213623">
    <property type="component" value="Chromosome 7"/>
</dbReference>